<dbReference type="AlphaFoldDB" id="A0A1Z5HSU6"/>
<sequence>MHQRIFCEADCHHNDGGRCGLRQIRIITRGLDTNCQQFERLLPPNETTRVFTYGKPNDTVELGPFD</sequence>
<dbReference type="GO" id="GO:0016787">
    <property type="term" value="F:hydrolase activity"/>
    <property type="evidence" value="ECO:0007669"/>
    <property type="project" value="UniProtKB-KW"/>
</dbReference>
<organism evidence="1 2">
    <name type="scientific">Calderihabitans maritimus</name>
    <dbReference type="NCBI Taxonomy" id="1246530"/>
    <lineage>
        <taxon>Bacteria</taxon>
        <taxon>Bacillati</taxon>
        <taxon>Bacillota</taxon>
        <taxon>Clostridia</taxon>
        <taxon>Neomoorellales</taxon>
        <taxon>Calderihabitantaceae</taxon>
        <taxon>Calderihabitans</taxon>
    </lineage>
</organism>
<dbReference type="EMBL" id="BDGJ01000087">
    <property type="protein sequence ID" value="GAW92603.1"/>
    <property type="molecule type" value="Genomic_DNA"/>
</dbReference>
<keyword evidence="1" id="KW-0378">Hydrolase</keyword>
<dbReference type="RefSeq" id="WP_088553912.1">
    <property type="nucleotide sequence ID" value="NZ_BDGJ01000087.1"/>
</dbReference>
<dbReference type="OrthoDB" id="1725413at2"/>
<proteinExistence type="predicted"/>
<comment type="caution">
    <text evidence="1">The sequence shown here is derived from an EMBL/GenBank/DDBJ whole genome shotgun (WGS) entry which is preliminary data.</text>
</comment>
<dbReference type="Proteomes" id="UP000197032">
    <property type="component" value="Unassembled WGS sequence"/>
</dbReference>
<evidence type="ECO:0000313" key="2">
    <source>
        <dbReference type="Proteomes" id="UP000197032"/>
    </source>
</evidence>
<keyword evidence="2" id="KW-1185">Reference proteome</keyword>
<protein>
    <submittedName>
        <fullName evidence="1">Phosphoribosyl-AMP cyclohydrolase</fullName>
    </submittedName>
</protein>
<evidence type="ECO:0000313" key="1">
    <source>
        <dbReference type="EMBL" id="GAW92603.1"/>
    </source>
</evidence>
<name>A0A1Z5HSU6_9FIRM</name>
<reference evidence="2" key="1">
    <citation type="journal article" date="2017" name="Appl. Environ. Microbiol.">
        <title>Genomic analysis of Calderihabitans maritimus KKC1, a thermophilic hydrogenogenic carboxydotrophic bacterium isolated from marine sediment.</title>
        <authorList>
            <person name="Omae K."/>
            <person name="Yoneda Y."/>
            <person name="Fukuyama Y."/>
            <person name="Yoshida T."/>
            <person name="Sako Y."/>
        </authorList>
    </citation>
    <scope>NUCLEOTIDE SEQUENCE [LARGE SCALE GENOMIC DNA]</scope>
    <source>
        <strain evidence="2">KKC1</strain>
    </source>
</reference>
<gene>
    <name evidence="1" type="ORF">KKC1_17540</name>
</gene>
<accession>A0A1Z5HSU6</accession>